<keyword evidence="2 6" id="KW-0808">Transferase</keyword>
<reference evidence="6 7" key="1">
    <citation type="submission" date="2020-07" db="EMBL/GenBank/DDBJ databases">
        <title>Sequencing the genomes of 1000 actinobacteria strains.</title>
        <authorList>
            <person name="Klenk H.-P."/>
        </authorList>
    </citation>
    <scope>NUCLEOTIDE SEQUENCE [LARGE SCALE GENOMIC DNA]</scope>
    <source>
        <strain evidence="6 7">DSM 24482</strain>
    </source>
</reference>
<dbReference type="CDD" id="cd03809">
    <property type="entry name" value="GT4_MtfB-like"/>
    <property type="match status" value="1"/>
</dbReference>
<comment type="caution">
    <text evidence="6">The sequence shown here is derived from an EMBL/GenBank/DDBJ whole genome shotgun (WGS) entry which is preliminary data.</text>
</comment>
<dbReference type="InterPro" id="IPR001296">
    <property type="entry name" value="Glyco_trans_1"/>
</dbReference>
<evidence type="ECO:0000256" key="1">
    <source>
        <dbReference type="ARBA" id="ARBA00022676"/>
    </source>
</evidence>
<evidence type="ECO:0000256" key="2">
    <source>
        <dbReference type="ARBA" id="ARBA00022679"/>
    </source>
</evidence>
<dbReference type="PANTHER" id="PTHR46401">
    <property type="entry name" value="GLYCOSYLTRANSFERASE WBBK-RELATED"/>
    <property type="match status" value="1"/>
</dbReference>
<reference evidence="5 8" key="2">
    <citation type="submission" date="2021-01" db="EMBL/GenBank/DDBJ databases">
        <title>Whole genome shotgun sequence of Cellulomonas oligotrophica NBRC 109435.</title>
        <authorList>
            <person name="Komaki H."/>
            <person name="Tamura T."/>
        </authorList>
    </citation>
    <scope>NUCLEOTIDE SEQUENCE [LARGE SCALE GENOMIC DNA]</scope>
    <source>
        <strain evidence="5 8">NBRC 109435</strain>
    </source>
</reference>
<evidence type="ECO:0000313" key="6">
    <source>
        <dbReference type="EMBL" id="NYD87446.1"/>
    </source>
</evidence>
<evidence type="ECO:0000259" key="4">
    <source>
        <dbReference type="Pfam" id="PF13439"/>
    </source>
</evidence>
<dbReference type="PANTHER" id="PTHR46401:SF2">
    <property type="entry name" value="GLYCOSYLTRANSFERASE WBBK-RELATED"/>
    <property type="match status" value="1"/>
</dbReference>
<proteinExistence type="predicted"/>
<dbReference type="Gene3D" id="3.40.50.2000">
    <property type="entry name" value="Glycogen Phosphorylase B"/>
    <property type="match status" value="2"/>
</dbReference>
<organism evidence="6 7">
    <name type="scientific">Cellulomonas oligotrophica</name>
    <dbReference type="NCBI Taxonomy" id="931536"/>
    <lineage>
        <taxon>Bacteria</taxon>
        <taxon>Bacillati</taxon>
        <taxon>Actinomycetota</taxon>
        <taxon>Actinomycetes</taxon>
        <taxon>Micrococcales</taxon>
        <taxon>Cellulomonadaceae</taxon>
        <taxon>Cellulomonas</taxon>
    </lineage>
</organism>
<feature type="domain" description="Glycosyl transferase family 1" evidence="3">
    <location>
        <begin position="194"/>
        <end position="310"/>
    </location>
</feature>
<name>A0A7Y9FHH6_9CELL</name>
<dbReference type="AlphaFoldDB" id="A0A7Y9FHH6"/>
<gene>
    <name evidence="6" type="ORF">BKA21_002995</name>
    <name evidence="5" type="ORF">Col01nite_32340</name>
</gene>
<dbReference type="EMBL" id="BONN01000012">
    <property type="protein sequence ID" value="GIG34075.1"/>
    <property type="molecule type" value="Genomic_DNA"/>
</dbReference>
<keyword evidence="8" id="KW-1185">Reference proteome</keyword>
<dbReference type="RefSeq" id="WP_170209063.1">
    <property type="nucleotide sequence ID" value="NZ_BAABFI010000007.1"/>
</dbReference>
<dbReference type="GO" id="GO:0016757">
    <property type="term" value="F:glycosyltransferase activity"/>
    <property type="evidence" value="ECO:0007669"/>
    <property type="project" value="UniProtKB-KW"/>
</dbReference>
<protein>
    <submittedName>
        <fullName evidence="5">Glycosyl transferase family 1</fullName>
    </submittedName>
    <submittedName>
        <fullName evidence="6">Glycosyltransferase involved in cell wall biosynthesis</fullName>
    </submittedName>
</protein>
<dbReference type="Pfam" id="PF13439">
    <property type="entry name" value="Glyco_transf_4"/>
    <property type="match status" value="1"/>
</dbReference>
<feature type="domain" description="Glycosyltransferase subfamily 4-like N-terminal" evidence="4">
    <location>
        <begin position="26"/>
        <end position="181"/>
    </location>
</feature>
<dbReference type="InterPro" id="IPR028098">
    <property type="entry name" value="Glyco_trans_4-like_N"/>
</dbReference>
<dbReference type="GO" id="GO:0009103">
    <property type="term" value="P:lipopolysaccharide biosynthetic process"/>
    <property type="evidence" value="ECO:0007669"/>
    <property type="project" value="TreeGrafter"/>
</dbReference>
<dbReference type="Proteomes" id="UP000618382">
    <property type="component" value="Unassembled WGS sequence"/>
</dbReference>
<accession>A0A7Y9FHH6</accession>
<evidence type="ECO:0000313" key="7">
    <source>
        <dbReference type="Proteomes" id="UP000577956"/>
    </source>
</evidence>
<dbReference type="SUPFAM" id="SSF53756">
    <property type="entry name" value="UDP-Glycosyltransferase/glycogen phosphorylase"/>
    <property type="match status" value="1"/>
</dbReference>
<dbReference type="EMBL" id="JACCBK010000001">
    <property type="protein sequence ID" value="NYD87446.1"/>
    <property type="molecule type" value="Genomic_DNA"/>
</dbReference>
<dbReference type="Pfam" id="PF00534">
    <property type="entry name" value="Glycos_transf_1"/>
    <property type="match status" value="1"/>
</dbReference>
<dbReference type="Proteomes" id="UP000577956">
    <property type="component" value="Unassembled WGS sequence"/>
</dbReference>
<sequence length="377" mass="40541">MTGRGGGPAGGRVGIDAHVLDGKFQGSRTWVLEILRRAPALAPDLTFVVYTGDPVAAAALLGPAPNVEHRLLPPQGAVARNLAFWPAAVRDDRLDVLVTQYFSPPRHPRRQLVVVHDVLFHTHPEFFDVRTRWRNRLLVGWSARRAGTVATVSDYSRREIARAYGRAEADVLLVRNGVDVSAATGTGTLPAAVPPGTRYALMVGRLEPRKNLRLALDALALVDDPDVRLVVVGRDDFEDPRTLARLAAEPRAVHLQDVPQDALWELYRRASVLAFPSLGEGWGIPVLEALAAGTPVVASDATAIPEAGGDVCSYVDPTAPGAAAALAARLREAFDGRLPFDAEAARRHVGRFTWDDSAVTFVTSTRVALERAGSHAG</sequence>
<evidence type="ECO:0000313" key="5">
    <source>
        <dbReference type="EMBL" id="GIG34075.1"/>
    </source>
</evidence>
<keyword evidence="1" id="KW-0328">Glycosyltransferase</keyword>
<evidence type="ECO:0000313" key="8">
    <source>
        <dbReference type="Proteomes" id="UP000618382"/>
    </source>
</evidence>
<evidence type="ECO:0000259" key="3">
    <source>
        <dbReference type="Pfam" id="PF00534"/>
    </source>
</evidence>